<sequence>MHIFMLKLIGNHKLAKEFEPGKTTEDPYFKRLRTTIKSTTTQKSVDSSHEQRERDALLDTILLTRHTFAEIDRLNKNPYPNFVLESLFSTSRTEEPAISNNENKAKKEFTDTLLNFKRLSDEIDRQNPNNNNNNYNDNKEFDRIFNELVKSNHNE</sequence>
<name>A0A9J6CJR1_POLVA</name>
<protein>
    <submittedName>
        <fullName evidence="2">Uncharacterized protein</fullName>
    </submittedName>
</protein>
<dbReference type="EMBL" id="JADBJN010000001">
    <property type="protein sequence ID" value="KAG5681814.1"/>
    <property type="molecule type" value="Genomic_DNA"/>
</dbReference>
<dbReference type="Proteomes" id="UP001107558">
    <property type="component" value="Chromosome 1"/>
</dbReference>
<proteinExistence type="predicted"/>
<organism evidence="2 3">
    <name type="scientific">Polypedilum vanderplanki</name>
    <name type="common">Sleeping chironomid midge</name>
    <dbReference type="NCBI Taxonomy" id="319348"/>
    <lineage>
        <taxon>Eukaryota</taxon>
        <taxon>Metazoa</taxon>
        <taxon>Ecdysozoa</taxon>
        <taxon>Arthropoda</taxon>
        <taxon>Hexapoda</taxon>
        <taxon>Insecta</taxon>
        <taxon>Pterygota</taxon>
        <taxon>Neoptera</taxon>
        <taxon>Endopterygota</taxon>
        <taxon>Diptera</taxon>
        <taxon>Nematocera</taxon>
        <taxon>Chironomoidea</taxon>
        <taxon>Chironomidae</taxon>
        <taxon>Chironominae</taxon>
        <taxon>Polypedilum</taxon>
        <taxon>Polypedilum</taxon>
    </lineage>
</organism>
<feature type="compositionally biased region" description="Low complexity" evidence="1">
    <location>
        <begin position="127"/>
        <end position="136"/>
    </location>
</feature>
<evidence type="ECO:0000256" key="1">
    <source>
        <dbReference type="SAM" id="MobiDB-lite"/>
    </source>
</evidence>
<reference evidence="2" key="1">
    <citation type="submission" date="2021-03" db="EMBL/GenBank/DDBJ databases">
        <title>Chromosome level genome of the anhydrobiotic midge Polypedilum vanderplanki.</title>
        <authorList>
            <person name="Yoshida Y."/>
            <person name="Kikawada T."/>
            <person name="Gusev O."/>
        </authorList>
    </citation>
    <scope>NUCLEOTIDE SEQUENCE</scope>
    <source>
        <strain evidence="2">NIAS01</strain>
        <tissue evidence="2">Whole body or cell culture</tissue>
    </source>
</reference>
<dbReference type="AlphaFoldDB" id="A0A9J6CJR1"/>
<accession>A0A9J6CJR1</accession>
<keyword evidence="3" id="KW-1185">Reference proteome</keyword>
<evidence type="ECO:0000313" key="3">
    <source>
        <dbReference type="Proteomes" id="UP001107558"/>
    </source>
</evidence>
<comment type="caution">
    <text evidence="2">The sequence shown here is derived from an EMBL/GenBank/DDBJ whole genome shotgun (WGS) entry which is preliminary data.</text>
</comment>
<gene>
    <name evidence="2" type="ORF">PVAND_011222</name>
</gene>
<evidence type="ECO:0000313" key="2">
    <source>
        <dbReference type="EMBL" id="KAG5681814.1"/>
    </source>
</evidence>
<feature type="region of interest" description="Disordered" evidence="1">
    <location>
        <begin position="120"/>
        <end position="140"/>
    </location>
</feature>